<dbReference type="Proteomes" id="UP001157502">
    <property type="component" value="Chromosome 9"/>
</dbReference>
<organism evidence="1 2">
    <name type="scientific">Dallia pectoralis</name>
    <name type="common">Alaska blackfish</name>
    <dbReference type="NCBI Taxonomy" id="75939"/>
    <lineage>
        <taxon>Eukaryota</taxon>
        <taxon>Metazoa</taxon>
        <taxon>Chordata</taxon>
        <taxon>Craniata</taxon>
        <taxon>Vertebrata</taxon>
        <taxon>Euteleostomi</taxon>
        <taxon>Actinopterygii</taxon>
        <taxon>Neopterygii</taxon>
        <taxon>Teleostei</taxon>
        <taxon>Protacanthopterygii</taxon>
        <taxon>Esociformes</taxon>
        <taxon>Umbridae</taxon>
        <taxon>Dallia</taxon>
    </lineage>
</organism>
<proteinExistence type="predicted"/>
<accession>A0ACC2GSY1</accession>
<reference evidence="1" key="1">
    <citation type="submission" date="2021-05" db="EMBL/GenBank/DDBJ databases">
        <authorList>
            <person name="Pan Q."/>
            <person name="Jouanno E."/>
            <person name="Zahm M."/>
            <person name="Klopp C."/>
            <person name="Cabau C."/>
            <person name="Louis A."/>
            <person name="Berthelot C."/>
            <person name="Parey E."/>
            <person name="Roest Crollius H."/>
            <person name="Montfort J."/>
            <person name="Robinson-Rechavi M."/>
            <person name="Bouchez O."/>
            <person name="Lampietro C."/>
            <person name="Lopez Roques C."/>
            <person name="Donnadieu C."/>
            <person name="Postlethwait J."/>
            <person name="Bobe J."/>
            <person name="Dillon D."/>
            <person name="Chandos A."/>
            <person name="von Hippel F."/>
            <person name="Guiguen Y."/>
        </authorList>
    </citation>
    <scope>NUCLEOTIDE SEQUENCE</scope>
    <source>
        <strain evidence="1">YG-Jan2019</strain>
    </source>
</reference>
<evidence type="ECO:0000313" key="2">
    <source>
        <dbReference type="Proteomes" id="UP001157502"/>
    </source>
</evidence>
<name>A0ACC2GSY1_DALPE</name>
<protein>
    <submittedName>
        <fullName evidence="1">Uncharacterized protein</fullName>
    </submittedName>
</protein>
<gene>
    <name evidence="1" type="ORF">DPEC_G00109810</name>
</gene>
<keyword evidence="2" id="KW-1185">Reference proteome</keyword>
<dbReference type="EMBL" id="CM055736">
    <property type="protein sequence ID" value="KAJ8006687.1"/>
    <property type="molecule type" value="Genomic_DNA"/>
</dbReference>
<comment type="caution">
    <text evidence="1">The sequence shown here is derived from an EMBL/GenBank/DDBJ whole genome shotgun (WGS) entry which is preliminary data.</text>
</comment>
<sequence length="475" mass="52633">MLVNLKAMQSIRRFCAYTSISVRTWYISPTVQLSSTCMNTKRQNKRSFSTMAPAFPVVSVNPTRGLMDEKIQVSVSNVPPRSAVTLHSLHQSEDNSFWEAFGHYYSDELGSVSVSDDASVGGTYEGTESMGLLWSMKPVPGSRTGLRFRKMNVLSPMVVHISVYSGHITEGFNTRSPLATVVLERWYLAPGVCRIEIRDDEVKGTLFIPPGPGCFPGVLDLWGGSGGLVESRSGLLASHGFASLALEYISVDRPPTLQYRLFEKAFRVVQDHPLVMKEAVALFGLSLGTSISLCIAAYSKDITPRCCVFVNGGHTPPVEKKMSYAFTKSMKIAYKNNIDKEGSTDFMLPIPFKHGEKVDMGRIKCPLMMIVGEDDQSWPTAAEDMTQMMRAAGNDHLLTMVRYPGAGHLIEPPYTPHVMSSAYVMLPTKEKVIMMWGGSPKPHADAQEDSWEKVLRFLRQQLSQPLLSPLSQDVM</sequence>
<evidence type="ECO:0000313" key="1">
    <source>
        <dbReference type="EMBL" id="KAJ8006687.1"/>
    </source>
</evidence>